<evidence type="ECO:0000313" key="3">
    <source>
        <dbReference type="Proteomes" id="UP000030750"/>
    </source>
</evidence>
<dbReference type="OrthoDB" id="4255at2759"/>
<accession>U6LM45</accession>
<dbReference type="Pfam" id="PF26142">
    <property type="entry name" value="DD_DDX21-DDX50"/>
    <property type="match status" value="1"/>
</dbReference>
<keyword evidence="2" id="KW-0378">Hydrolase</keyword>
<proteinExistence type="predicted"/>
<feature type="domain" description="DDX21/DDX50 dimerisation" evidence="1">
    <location>
        <begin position="13"/>
        <end position="67"/>
    </location>
</feature>
<dbReference type="InterPro" id="IPR059027">
    <property type="entry name" value="DD_DDX21-DDX50"/>
</dbReference>
<keyword evidence="2" id="KW-0347">Helicase</keyword>
<evidence type="ECO:0000313" key="2">
    <source>
        <dbReference type="EMBL" id="CDJ51231.1"/>
    </source>
</evidence>
<dbReference type="Proteomes" id="UP000030750">
    <property type="component" value="Unassembled WGS sequence"/>
</dbReference>
<organism evidence="2 3">
    <name type="scientific">Eimeria brunetti</name>
    <dbReference type="NCBI Taxonomy" id="51314"/>
    <lineage>
        <taxon>Eukaryota</taxon>
        <taxon>Sar</taxon>
        <taxon>Alveolata</taxon>
        <taxon>Apicomplexa</taxon>
        <taxon>Conoidasida</taxon>
        <taxon>Coccidia</taxon>
        <taxon>Eucoccidiorida</taxon>
        <taxon>Eimeriorina</taxon>
        <taxon>Eimeriidae</taxon>
        <taxon>Eimeria</taxon>
    </lineage>
</organism>
<reference evidence="2" key="1">
    <citation type="submission" date="2013-10" db="EMBL/GenBank/DDBJ databases">
        <title>Genomic analysis of the causative agents of coccidiosis in chickens.</title>
        <authorList>
            <person name="Reid A.J."/>
            <person name="Blake D."/>
            <person name="Billington K."/>
            <person name="Browne H."/>
            <person name="Dunn M."/>
            <person name="Hung S."/>
            <person name="Kawahara F."/>
            <person name="Miranda-Saavedra D."/>
            <person name="Mourier T."/>
            <person name="Nagra H."/>
            <person name="Otto T.D."/>
            <person name="Rawlings N."/>
            <person name="Sanchez A."/>
            <person name="Sanders M."/>
            <person name="Subramaniam C."/>
            <person name="Tay Y."/>
            <person name="Dear P."/>
            <person name="Doerig C."/>
            <person name="Gruber A."/>
            <person name="Parkinson J."/>
            <person name="Shirley M."/>
            <person name="Wan K.L."/>
            <person name="Berriman M."/>
            <person name="Tomley F."/>
            <person name="Pain A."/>
        </authorList>
    </citation>
    <scope>NUCLEOTIDE SEQUENCE [LARGE SCALE GENOMIC DNA]</scope>
    <source>
        <strain evidence="2">Houghton</strain>
    </source>
</reference>
<dbReference type="VEuPathDB" id="ToxoDB:EBH_0000300"/>
<reference evidence="2" key="2">
    <citation type="submission" date="2013-10" db="EMBL/GenBank/DDBJ databases">
        <authorList>
            <person name="Aslett M."/>
        </authorList>
    </citation>
    <scope>NUCLEOTIDE SEQUENCE [LARGE SCALE GENOMIC DNA]</scope>
    <source>
        <strain evidence="2">Houghton</strain>
    </source>
</reference>
<keyword evidence="2" id="KW-0547">Nucleotide-binding</keyword>
<dbReference type="AlphaFoldDB" id="U6LM45"/>
<protein>
    <submittedName>
        <fullName evidence="2">DEAD/DEAH box helicase, putative</fullName>
    </submittedName>
</protein>
<evidence type="ECO:0000259" key="1">
    <source>
        <dbReference type="Pfam" id="PF26142"/>
    </source>
</evidence>
<name>U6LM45_9EIME</name>
<dbReference type="EMBL" id="HG712677">
    <property type="protein sequence ID" value="CDJ51231.1"/>
    <property type="molecule type" value="Genomic_DNA"/>
</dbReference>
<sequence length="106" mass="11918">MSASFERRELPSIKEVMEATAARTTRQVDEVEGSVMPFFLSAAADLLRRAKEEKVQTEEVLARVLAVAAGLKELPSHSLLTWRPGDTTLELKKEKEWQGFNDAEGW</sequence>
<keyword evidence="3" id="KW-1185">Reference proteome</keyword>
<keyword evidence="2" id="KW-0067">ATP-binding</keyword>
<gene>
    <name evidence="2" type="ORF">EBH_0000300</name>
</gene>
<dbReference type="GO" id="GO:0004386">
    <property type="term" value="F:helicase activity"/>
    <property type="evidence" value="ECO:0007669"/>
    <property type="project" value="UniProtKB-KW"/>
</dbReference>